<feature type="compositionally biased region" description="Low complexity" evidence="1">
    <location>
        <begin position="556"/>
        <end position="605"/>
    </location>
</feature>
<evidence type="ECO:0000256" key="1">
    <source>
        <dbReference type="SAM" id="MobiDB-lite"/>
    </source>
</evidence>
<dbReference type="Proteomes" id="UP000664277">
    <property type="component" value="Unassembled WGS sequence"/>
</dbReference>
<evidence type="ECO:0000256" key="2">
    <source>
        <dbReference type="SAM" id="SignalP"/>
    </source>
</evidence>
<dbReference type="Pfam" id="PF11369">
    <property type="entry name" value="DUF3160"/>
    <property type="match status" value="2"/>
</dbReference>
<organism evidence="3 4">
    <name type="scientific">Candidatus Obscuribacter phosphatis</name>
    <dbReference type="NCBI Taxonomy" id="1906157"/>
    <lineage>
        <taxon>Bacteria</taxon>
        <taxon>Bacillati</taxon>
        <taxon>Candidatus Melainabacteria</taxon>
        <taxon>Candidatus Obscuribacterales</taxon>
        <taxon>Candidatus Obscuribacteraceae</taxon>
        <taxon>Candidatus Obscuribacter</taxon>
    </lineage>
</organism>
<protein>
    <submittedName>
        <fullName evidence="3">DUF3160 domain-containing protein</fullName>
    </submittedName>
</protein>
<dbReference type="SMART" id="SM01325">
    <property type="entry name" value="DUF3160"/>
    <property type="match status" value="1"/>
</dbReference>
<accession>A0A8J7PGQ7</accession>
<gene>
    <name evidence="3" type="ORF">J0M35_11905</name>
</gene>
<evidence type="ECO:0000313" key="4">
    <source>
        <dbReference type="Proteomes" id="UP000664277"/>
    </source>
</evidence>
<evidence type="ECO:0000313" key="3">
    <source>
        <dbReference type="EMBL" id="MBN8661062.1"/>
    </source>
</evidence>
<feature type="chain" id="PRO_5035318126" evidence="2">
    <location>
        <begin position="34"/>
        <end position="789"/>
    </location>
</feature>
<feature type="signal peptide" evidence="2">
    <location>
        <begin position="1"/>
        <end position="33"/>
    </location>
</feature>
<name>A0A8J7PGQ7_9BACT</name>
<keyword evidence="2" id="KW-0732">Signal</keyword>
<dbReference type="AlphaFoldDB" id="A0A8J7PGQ7"/>
<reference evidence="3" key="1">
    <citation type="submission" date="2021-02" db="EMBL/GenBank/DDBJ databases">
        <title>Genome-Resolved Metagenomics of a Microbial Community Performing Photosynthetic Biological Nutrient Removal.</title>
        <authorList>
            <person name="Mcdaniel E.A."/>
        </authorList>
    </citation>
    <scope>NUCLEOTIDE SEQUENCE</scope>
    <source>
        <strain evidence="3">UWPOB_OBS1</strain>
    </source>
</reference>
<proteinExistence type="predicted"/>
<feature type="region of interest" description="Disordered" evidence="1">
    <location>
        <begin position="556"/>
        <end position="619"/>
    </location>
</feature>
<dbReference type="InterPro" id="IPR022601">
    <property type="entry name" value="DUF3160"/>
</dbReference>
<sequence length="789" mass="86257">MSAPPAFHRSLRAFLALSLIAMVGGLPEAWAQAAVESPMRGLGDSGNSYRTMSTIKLNEEASRNINAPGPGGTFPTFNLNLSALQPLSLALKVTGLTAEQVKLLSYYHMLCLSGCQSETGVLSDRFYQVYKRNRLSGKSNFVTADVILHGYFTYINTLTLKVVEDQLAAELLQFLRNLKDACVSDYRICEIADIKDDIQRNLAYILVAIKLISPAENLPDYGGASDLMEAELILIKKEEKGRSPIFNRELDYSLFKPLGFYNQSGRTRAFYSAYAWLSKQSFSLSDLTLNTQGGGGNSFRRAVLLFRALEVYKDKSGNALTVKWKRINDLVGAVSQGQLSREPTIYPDNMRGLYDGGKVEFKELFNSLAQPLSRARLLIAVKKLKPQGLDNISIFNMNQAKKDEDNSPVFRLFSQLSPVELDFLSEMAPFFQEEGQGKAVTPLGLLLLFAMGSPQASNTLSAMAEQIDSRTLAVMPEFVKVMGRRTLALDASGKEPAFQTEKRWALLSDYFKVHKKGSQACLLSPSYMLQRQLSACGAFVDSLSTYESTSTSVSAAASANSSNTNTNTVSNTGAGAKTSVSATANSSSNSNSSANTSSGSAGTPPQTRPASPPRPVKVSNFHYLEPSPALYGHISTYIDETLRELKRLSALPQDFEAKGEDFKRLCERFVKISEKELASEPLPVSDFRLLAAIDQVLPAICGPTRAAITLRGGGNATIGVGDPANLYVLFNTDQGPYLSIGGLYTYYEIGGGPFKSEHWARKLSFGFLRPPAFCQSFNVMEERGKPSNE</sequence>
<comment type="caution">
    <text evidence="3">The sequence shown here is derived from an EMBL/GenBank/DDBJ whole genome shotgun (WGS) entry which is preliminary data.</text>
</comment>
<dbReference type="EMBL" id="JAFLCK010000016">
    <property type="protein sequence ID" value="MBN8661062.1"/>
    <property type="molecule type" value="Genomic_DNA"/>
</dbReference>
<feature type="compositionally biased region" description="Pro residues" evidence="1">
    <location>
        <begin position="606"/>
        <end position="615"/>
    </location>
</feature>